<gene>
    <name evidence="1" type="ORF">SLEP1_g44464</name>
</gene>
<keyword evidence="2" id="KW-1185">Reference proteome</keyword>
<protein>
    <submittedName>
        <fullName evidence="1">Uncharacterized protein</fullName>
    </submittedName>
</protein>
<sequence length="138" mass="15673">MRLGSWINGLYLHLFLEDARLPAEMQIEFWKPNIMLDNSDKIVALSPLEPLSNLARDQEGKLGMGGISRVVISSLSESSWHSVDYHPKSWFDLYMLTAANNMNGNRTNTNLIHTKAVCSLAHCRKYLVGSVRYPLYAF</sequence>
<comment type="caution">
    <text evidence="1">The sequence shown here is derived from an EMBL/GenBank/DDBJ whole genome shotgun (WGS) entry which is preliminary data.</text>
</comment>
<dbReference type="Proteomes" id="UP001054252">
    <property type="component" value="Unassembled WGS sequence"/>
</dbReference>
<evidence type="ECO:0000313" key="1">
    <source>
        <dbReference type="EMBL" id="GKV36319.1"/>
    </source>
</evidence>
<dbReference type="EMBL" id="BPVZ01000116">
    <property type="protein sequence ID" value="GKV36319.1"/>
    <property type="molecule type" value="Genomic_DNA"/>
</dbReference>
<reference evidence="1 2" key="1">
    <citation type="journal article" date="2021" name="Commun. Biol.">
        <title>The genome of Shorea leprosula (Dipterocarpaceae) highlights the ecological relevance of drought in aseasonal tropical rainforests.</title>
        <authorList>
            <person name="Ng K.K.S."/>
            <person name="Kobayashi M.J."/>
            <person name="Fawcett J.A."/>
            <person name="Hatakeyama M."/>
            <person name="Paape T."/>
            <person name="Ng C.H."/>
            <person name="Ang C.C."/>
            <person name="Tnah L.H."/>
            <person name="Lee C.T."/>
            <person name="Nishiyama T."/>
            <person name="Sese J."/>
            <person name="O'Brien M.J."/>
            <person name="Copetti D."/>
            <person name="Mohd Noor M.I."/>
            <person name="Ong R.C."/>
            <person name="Putra M."/>
            <person name="Sireger I.Z."/>
            <person name="Indrioko S."/>
            <person name="Kosugi Y."/>
            <person name="Izuno A."/>
            <person name="Isagi Y."/>
            <person name="Lee S.L."/>
            <person name="Shimizu K.K."/>
        </authorList>
    </citation>
    <scope>NUCLEOTIDE SEQUENCE [LARGE SCALE GENOMIC DNA]</scope>
    <source>
        <strain evidence="1">214</strain>
    </source>
</reference>
<dbReference type="AlphaFoldDB" id="A0AAV5LG90"/>
<proteinExistence type="predicted"/>
<name>A0AAV5LG90_9ROSI</name>
<organism evidence="1 2">
    <name type="scientific">Rubroshorea leprosula</name>
    <dbReference type="NCBI Taxonomy" id="152421"/>
    <lineage>
        <taxon>Eukaryota</taxon>
        <taxon>Viridiplantae</taxon>
        <taxon>Streptophyta</taxon>
        <taxon>Embryophyta</taxon>
        <taxon>Tracheophyta</taxon>
        <taxon>Spermatophyta</taxon>
        <taxon>Magnoliopsida</taxon>
        <taxon>eudicotyledons</taxon>
        <taxon>Gunneridae</taxon>
        <taxon>Pentapetalae</taxon>
        <taxon>rosids</taxon>
        <taxon>malvids</taxon>
        <taxon>Malvales</taxon>
        <taxon>Dipterocarpaceae</taxon>
        <taxon>Rubroshorea</taxon>
    </lineage>
</organism>
<accession>A0AAV5LG90</accession>
<evidence type="ECO:0000313" key="2">
    <source>
        <dbReference type="Proteomes" id="UP001054252"/>
    </source>
</evidence>